<dbReference type="Ensembl" id="ENSGWIT00000043940.1">
    <property type="protein sequence ID" value="ENSGWIP00000040444.1"/>
    <property type="gene ID" value="ENSGWIG00000020434.1"/>
</dbReference>
<evidence type="ECO:0000313" key="2">
    <source>
        <dbReference type="Proteomes" id="UP000694680"/>
    </source>
</evidence>
<sequence length="178" mass="19692">MDVPVSRLLLPVQRPLQNQLREPVPVGLRLHVQVEVVVGGDVVGAQCVRTHVRVKGALQGEPGPRGGALRNLHRDVGLRETGRVVVNVQHFNFDPKQLQRVLKEHLQVELTARPLPTDPLPVDLFVHKQNPVVQVQLQVRCARAGHDLEATGGQLGQVQSQVLRDVPHQGPVLCFLRD</sequence>
<reference evidence="1" key="3">
    <citation type="submission" date="2025-09" db="UniProtKB">
        <authorList>
            <consortium name="Ensembl"/>
        </authorList>
    </citation>
    <scope>IDENTIFICATION</scope>
</reference>
<protein>
    <submittedName>
        <fullName evidence="1">Uncharacterized protein</fullName>
    </submittedName>
</protein>
<name>A0A8C5H749_GOUWI</name>
<reference evidence="1" key="1">
    <citation type="submission" date="2020-06" db="EMBL/GenBank/DDBJ databases">
        <authorList>
            <consortium name="Wellcome Sanger Institute Data Sharing"/>
        </authorList>
    </citation>
    <scope>NUCLEOTIDE SEQUENCE [LARGE SCALE GENOMIC DNA]</scope>
</reference>
<organism evidence="1 2">
    <name type="scientific">Gouania willdenowi</name>
    <name type="common">Blunt-snouted clingfish</name>
    <name type="synonym">Lepadogaster willdenowi</name>
    <dbReference type="NCBI Taxonomy" id="441366"/>
    <lineage>
        <taxon>Eukaryota</taxon>
        <taxon>Metazoa</taxon>
        <taxon>Chordata</taxon>
        <taxon>Craniata</taxon>
        <taxon>Vertebrata</taxon>
        <taxon>Euteleostomi</taxon>
        <taxon>Actinopterygii</taxon>
        <taxon>Neopterygii</taxon>
        <taxon>Teleostei</taxon>
        <taxon>Neoteleostei</taxon>
        <taxon>Acanthomorphata</taxon>
        <taxon>Ovalentaria</taxon>
        <taxon>Blenniimorphae</taxon>
        <taxon>Blenniiformes</taxon>
        <taxon>Gobiesocoidei</taxon>
        <taxon>Gobiesocidae</taxon>
        <taxon>Gobiesocinae</taxon>
        <taxon>Gouania</taxon>
    </lineage>
</organism>
<dbReference type="AlphaFoldDB" id="A0A8C5H749"/>
<proteinExistence type="predicted"/>
<evidence type="ECO:0000313" key="1">
    <source>
        <dbReference type="Ensembl" id="ENSGWIP00000040444.1"/>
    </source>
</evidence>
<reference evidence="1" key="2">
    <citation type="submission" date="2025-08" db="UniProtKB">
        <authorList>
            <consortium name="Ensembl"/>
        </authorList>
    </citation>
    <scope>IDENTIFICATION</scope>
</reference>
<accession>A0A8C5H749</accession>
<keyword evidence="2" id="KW-1185">Reference proteome</keyword>
<dbReference type="Proteomes" id="UP000694680">
    <property type="component" value="Chromosome 10"/>
</dbReference>